<dbReference type="Pfam" id="PF13289">
    <property type="entry name" value="SIR2_2"/>
    <property type="match status" value="1"/>
</dbReference>
<dbReference type="SUPFAM" id="SSF52467">
    <property type="entry name" value="DHS-like NAD/FAD-binding domain"/>
    <property type="match status" value="1"/>
</dbReference>
<gene>
    <name evidence="1" type="ORF">GCM10009749_26440</name>
</gene>
<sequence>MWITGDVEIPQPVVDAHADGDLVFFVGAGASMGPPSNLPSFEGLAKAMAEKAGVPFSNDGGLDFFLGSLPEGFDTRRHVRDEIQSGTPAFNPAHTAIAQLAATSGKFRVVTTNFDLHLESAAAAVGVNPADVWHSPALPIGSDYAGLVYLHGSVRRPPDELIVTDRDFGRAYITEAWATRFLLPMFDKRTVVFVGYSHEDTIMRYLALGLPSNTRRYAFTNDGDDPKWEHLEITPIRYTLRGERDHGNLEDALTTWAQRARMGALEHDARVREIINGDSTTLPLPERDYLISQIETEEGARRFALHATEHRWLRWLEGTDIFKALFQGGPASPPSSVLAHWYSTFIENPETSDLALHTVQRLGRRFSDDLLFSVALATEALFRINPDRGSRWRVLLMTSIEGRTAPGDPGSAHRFARDGMSNTRAIVRSVLRPYLVLERGWLSDNDSNYPPSADLGWPLNPRDLHKIVTEHAISADSGDPRTLSFFEEALHSAYDLVAAYNGASEHASFRFSRSRIEDQPQHRIHHIDSMIDGLRIVGERLLDDAPDLPDRWWLFDRVLFRRLALHLIAEDTNRSADDKVAWVTDRDATFLGGVKHEVFRILAGTVAEASAASLAALLEAVRRGPRFPAGVDDVDRHIAYSKFNVLIWITRAAPEWAEAAAELAAIRAEYPNFAEREAPDQDFTVSTGTWGGVLPMEPEDFVGMVTSDGADAALSSVLARDYTERNFNEPTWDDALDLFGRAASEDPASGLQLLEALHSLDHKKQGQIRNAIVSGWAEAVMTEPARLSVIEALSQDALLAGSPRPVAQFLLGQIRQIVDSGASTSANRLRNLAQGLLAKNEDDENAFPIGYDGPMLALNSWPGELATYWLTEIDRRWRSDRDGWGGLNDHETAALRTLLALPNLVAATAPAVARELFFLFAADEAFTTDSVIPLFTDPTTMVGTWKAYLYGARINDRMLQNGMFTALLSMWERLSDLDDEALIQRFLSLAASIAISAGISAAERRGLCFASVTAQGGVHAPRFAQEVAQELASGAEDGETAWVTWLRGHLEDRLNGVPRDPDAAELAAWADVIPLLGARIPEGIVTFRDRAPGLDPDNLSIDIPTEALDAHGSALVAFLTERVSNTEPNNMMLAYQLRELVESLSSSLSSEELGPLVMAAREKGYLLHED</sequence>
<reference evidence="1 2" key="1">
    <citation type="journal article" date="2019" name="Int. J. Syst. Evol. Microbiol.">
        <title>The Global Catalogue of Microorganisms (GCM) 10K type strain sequencing project: providing services to taxonomists for standard genome sequencing and annotation.</title>
        <authorList>
            <consortium name="The Broad Institute Genomics Platform"/>
            <consortium name="The Broad Institute Genome Sequencing Center for Infectious Disease"/>
            <person name="Wu L."/>
            <person name="Ma J."/>
        </authorList>
    </citation>
    <scope>NUCLEOTIDE SEQUENCE [LARGE SCALE GENOMIC DNA]</scope>
    <source>
        <strain evidence="1 2">JCM 14322</strain>
    </source>
</reference>
<dbReference type="Proteomes" id="UP001500002">
    <property type="component" value="Unassembled WGS sequence"/>
</dbReference>
<organism evidence="1 2">
    <name type="scientific">Agromyces neolithicus</name>
    <dbReference type="NCBI Taxonomy" id="269420"/>
    <lineage>
        <taxon>Bacteria</taxon>
        <taxon>Bacillati</taxon>
        <taxon>Actinomycetota</taxon>
        <taxon>Actinomycetes</taxon>
        <taxon>Micrococcales</taxon>
        <taxon>Microbacteriaceae</taxon>
        <taxon>Agromyces</taxon>
    </lineage>
</organism>
<name>A0ABN2M928_9MICO</name>
<accession>A0ABN2M928</accession>
<keyword evidence="2" id="KW-1185">Reference proteome</keyword>
<proteinExistence type="predicted"/>
<evidence type="ECO:0000313" key="2">
    <source>
        <dbReference type="Proteomes" id="UP001500002"/>
    </source>
</evidence>
<evidence type="ECO:0000313" key="1">
    <source>
        <dbReference type="EMBL" id="GAA1815399.1"/>
    </source>
</evidence>
<protein>
    <submittedName>
        <fullName evidence="1">DUF4020 domain-containing protein</fullName>
    </submittedName>
</protein>
<dbReference type="Gene3D" id="3.40.50.1220">
    <property type="entry name" value="TPP-binding domain"/>
    <property type="match status" value="1"/>
</dbReference>
<dbReference type="EMBL" id="BAAANJ010000009">
    <property type="protein sequence ID" value="GAA1815399.1"/>
    <property type="molecule type" value="Genomic_DNA"/>
</dbReference>
<comment type="caution">
    <text evidence="1">The sequence shown here is derived from an EMBL/GenBank/DDBJ whole genome shotgun (WGS) entry which is preliminary data.</text>
</comment>
<dbReference type="RefSeq" id="WP_344296779.1">
    <property type="nucleotide sequence ID" value="NZ_BAAANJ010000009.1"/>
</dbReference>
<dbReference type="InterPro" id="IPR029035">
    <property type="entry name" value="DHS-like_NAD/FAD-binding_dom"/>
</dbReference>